<dbReference type="GeneID" id="60322884"/>
<dbReference type="Pfam" id="PF24238">
    <property type="entry name" value="CDGP"/>
    <property type="match status" value="1"/>
</dbReference>
<dbReference type="InterPro" id="IPR056271">
    <property type="entry name" value="CDGP_dom"/>
</dbReference>
<evidence type="ECO:0000313" key="3">
    <source>
        <dbReference type="Proteomes" id="UP000226065"/>
    </source>
</evidence>
<dbReference type="PROSITE" id="PS51318">
    <property type="entry name" value="TAT"/>
    <property type="match status" value="1"/>
</dbReference>
<sequence length="127" mass="13786">MSFTRNAVLASLGALAAAASLTLAPVSRADDYDPGCKIDLWGFLGSSRRLICDGPIQPDGSWMRSREFYIPAHRVPLRTTCSGSYSVTCTTTGGYFQEERSDGIEVYRVTPETLLADEPPHLVEGAE</sequence>
<keyword evidence="3" id="KW-1185">Reference proteome</keyword>
<evidence type="ECO:0000259" key="1">
    <source>
        <dbReference type="Pfam" id="PF24238"/>
    </source>
</evidence>
<dbReference type="KEGG" id="vg:60322884"/>
<organism evidence="2 3">
    <name type="scientific">Mycobacterium phage Krueger</name>
    <dbReference type="NCBI Taxonomy" id="2015820"/>
    <lineage>
        <taxon>Viruses</taxon>
        <taxon>Duplodnaviria</taxon>
        <taxon>Heunggongvirae</taxon>
        <taxon>Uroviricota</taxon>
        <taxon>Caudoviricetes</taxon>
        <taxon>Weiservirinae</taxon>
        <taxon>Unicornvirus</taxon>
        <taxon>Unicornvirus krueger</taxon>
    </lineage>
</organism>
<evidence type="ECO:0000313" key="2">
    <source>
        <dbReference type="EMBL" id="ASR85576.1"/>
    </source>
</evidence>
<proteinExistence type="predicted"/>
<protein>
    <recommendedName>
        <fullName evidence="1">CDGP domain-containing protein</fullName>
    </recommendedName>
</protein>
<feature type="domain" description="CDGP" evidence="1">
    <location>
        <begin position="35"/>
        <end position="122"/>
    </location>
</feature>
<accession>A0A222ZLI6</accession>
<reference evidence="2 3" key="1">
    <citation type="submission" date="2017-06" db="EMBL/GenBank/DDBJ databases">
        <authorList>
            <person name="Tobias T."/>
            <person name="Darnell A."/>
            <person name="Downs E."/>
            <person name="Draper R."/>
            <person name="Fishman F."/>
            <person name="Harders C."/>
            <person name="Isola J."/>
            <person name="Keiser K."/>
            <person name="Knight T."/>
            <person name="Lindquist A."/>
            <person name="Mozdren S."/>
            <person name="Obiri-Yeboah D."/>
            <person name="Oostindie M."/>
            <person name="Pearce C."/>
            <person name="Pelyhes D."/>
            <person name="Peterson J."/>
            <person name="Smith S."/>
            <person name="Vroom A."/>
            <person name="Stukey J."/>
            <person name="Best A."/>
            <person name="Garlena R.A."/>
            <person name="Russell D.A."/>
            <person name="Pope W.H."/>
            <person name="Jacobs-Sera D."/>
            <person name="Hendrix R.W."/>
            <person name="Hatfull G.F."/>
        </authorList>
    </citation>
    <scope>NUCLEOTIDE SEQUENCE [LARGE SCALE GENOMIC DNA]</scope>
</reference>
<name>A0A222ZLI6_9CAUD</name>
<dbReference type="InterPro" id="IPR006311">
    <property type="entry name" value="TAT_signal"/>
</dbReference>
<dbReference type="Proteomes" id="UP000226065">
    <property type="component" value="Segment"/>
</dbReference>
<dbReference type="EMBL" id="MF324914">
    <property type="protein sequence ID" value="ASR85576.1"/>
    <property type="molecule type" value="Genomic_DNA"/>
</dbReference>
<dbReference type="RefSeq" id="YP_009951449.1">
    <property type="nucleotide sequence ID" value="NC_051601.1"/>
</dbReference>
<gene>
    <name evidence="2" type="primary">78</name>
    <name evidence="2" type="ORF">SEA_KRUEGER_78</name>
</gene>